<dbReference type="GO" id="GO:0009002">
    <property type="term" value="F:serine-type D-Ala-D-Ala carboxypeptidase activity"/>
    <property type="evidence" value="ECO:0007669"/>
    <property type="project" value="UniProtKB-EC"/>
</dbReference>
<dbReference type="InterPro" id="IPR013783">
    <property type="entry name" value="Ig-like_fold"/>
</dbReference>
<keyword evidence="7" id="KW-0133">Cell shape</keyword>
<dbReference type="InterPro" id="IPR012338">
    <property type="entry name" value="Beta-lactam/transpept-like"/>
</dbReference>
<dbReference type="SUPFAM" id="SSF53955">
    <property type="entry name" value="Lysozyme-like"/>
    <property type="match status" value="1"/>
</dbReference>
<dbReference type="Gene3D" id="1.10.3810.10">
    <property type="entry name" value="Biosynthetic peptidoglycan transglycosylase-like"/>
    <property type="match status" value="1"/>
</dbReference>
<dbReference type="InterPro" id="IPR001264">
    <property type="entry name" value="Glyco_trans_51"/>
</dbReference>
<dbReference type="EMBL" id="BMIR01000029">
    <property type="protein sequence ID" value="GGE55309.1"/>
    <property type="molecule type" value="Genomic_DNA"/>
</dbReference>
<dbReference type="Gene3D" id="2.60.40.10">
    <property type="entry name" value="Immunoglobulins"/>
    <property type="match status" value="1"/>
</dbReference>
<dbReference type="GO" id="GO:0030288">
    <property type="term" value="C:outer membrane-bounded periplasmic space"/>
    <property type="evidence" value="ECO:0007669"/>
    <property type="project" value="TreeGrafter"/>
</dbReference>
<evidence type="ECO:0000256" key="8">
    <source>
        <dbReference type="ARBA" id="ARBA00022984"/>
    </source>
</evidence>
<evidence type="ECO:0000256" key="3">
    <source>
        <dbReference type="ARBA" id="ARBA00022670"/>
    </source>
</evidence>
<reference evidence="18" key="1">
    <citation type="journal article" date="2014" name="Int. J. Syst. Evol. Microbiol.">
        <title>Complete genome sequence of Corynebacterium casei LMG S-19264T (=DSM 44701T), isolated from a smear-ripened cheese.</title>
        <authorList>
            <consortium name="US DOE Joint Genome Institute (JGI-PGF)"/>
            <person name="Walter F."/>
            <person name="Albersmeier A."/>
            <person name="Kalinowski J."/>
            <person name="Ruckert C."/>
        </authorList>
    </citation>
    <scope>NUCLEOTIDE SEQUENCE</scope>
    <source>
        <strain evidence="18">CGMCC 1.15371</strain>
    </source>
</reference>
<keyword evidence="9 16" id="KW-1133">Transmembrane helix</keyword>
<dbReference type="PANTHER" id="PTHR32282:SF32">
    <property type="entry name" value="PENICILLIN-BINDING PROTEIN 2A"/>
    <property type="match status" value="1"/>
</dbReference>
<dbReference type="RefSeq" id="WP_188698562.1">
    <property type="nucleotide sequence ID" value="NZ_BMIR01000029.1"/>
</dbReference>
<comment type="catalytic activity">
    <reaction evidence="14">
        <text>[GlcNAc-(1-&gt;4)-Mur2Ac(oyl-L-Ala-gamma-D-Glu-L-Lys-D-Ala-D-Ala)](n)-di-trans,octa-cis-undecaprenyl diphosphate + beta-D-GlcNAc-(1-&gt;4)-Mur2Ac(oyl-L-Ala-gamma-D-Glu-L-Lys-D-Ala-D-Ala)-di-trans,octa-cis-undecaprenyl diphosphate = [GlcNAc-(1-&gt;4)-Mur2Ac(oyl-L-Ala-gamma-D-Glu-L-Lys-D-Ala-D-Ala)](n+1)-di-trans,octa-cis-undecaprenyl diphosphate + di-trans,octa-cis-undecaprenyl diphosphate + H(+)</text>
        <dbReference type="Rhea" id="RHEA:23708"/>
        <dbReference type="Rhea" id="RHEA-COMP:9602"/>
        <dbReference type="Rhea" id="RHEA-COMP:9603"/>
        <dbReference type="ChEBI" id="CHEBI:15378"/>
        <dbReference type="ChEBI" id="CHEBI:58405"/>
        <dbReference type="ChEBI" id="CHEBI:60033"/>
        <dbReference type="ChEBI" id="CHEBI:78435"/>
        <dbReference type="EC" id="2.4.99.28"/>
    </reaction>
</comment>
<keyword evidence="3" id="KW-0645">Protease</keyword>
<evidence type="ECO:0000256" key="9">
    <source>
        <dbReference type="ARBA" id="ARBA00022989"/>
    </source>
</evidence>
<feature type="region of interest" description="Disordered" evidence="15">
    <location>
        <begin position="971"/>
        <end position="1031"/>
    </location>
</feature>
<keyword evidence="11" id="KW-0511">Multifunctional enzyme</keyword>
<dbReference type="InterPro" id="IPR023346">
    <property type="entry name" value="Lysozyme-like_dom_sf"/>
</dbReference>
<evidence type="ECO:0000256" key="5">
    <source>
        <dbReference type="ARBA" id="ARBA00022679"/>
    </source>
</evidence>
<protein>
    <recommendedName>
        <fullName evidence="17">Glycosyl transferase family 51 domain-containing protein</fullName>
    </recommendedName>
</protein>
<dbReference type="GO" id="GO:0006508">
    <property type="term" value="P:proteolysis"/>
    <property type="evidence" value="ECO:0007669"/>
    <property type="project" value="UniProtKB-KW"/>
</dbReference>
<keyword evidence="1" id="KW-1003">Cell membrane</keyword>
<dbReference type="GO" id="GO:0071555">
    <property type="term" value="P:cell wall organization"/>
    <property type="evidence" value="ECO:0007669"/>
    <property type="project" value="UniProtKB-KW"/>
</dbReference>
<dbReference type="Pfam" id="PF00912">
    <property type="entry name" value="Transgly"/>
    <property type="match status" value="1"/>
</dbReference>
<gene>
    <name evidence="18" type="ORF">GCM10011391_37910</name>
</gene>
<evidence type="ECO:0000256" key="1">
    <source>
        <dbReference type="ARBA" id="ARBA00022475"/>
    </source>
</evidence>
<evidence type="ECO:0000256" key="4">
    <source>
        <dbReference type="ARBA" id="ARBA00022676"/>
    </source>
</evidence>
<proteinExistence type="predicted"/>
<dbReference type="AlphaFoldDB" id="A0A8J2YMX1"/>
<dbReference type="GO" id="GO:0009252">
    <property type="term" value="P:peptidoglycan biosynthetic process"/>
    <property type="evidence" value="ECO:0007669"/>
    <property type="project" value="UniProtKB-KW"/>
</dbReference>
<keyword evidence="8" id="KW-0573">Peptidoglycan synthesis</keyword>
<feature type="domain" description="Glycosyl transferase family 51" evidence="17">
    <location>
        <begin position="96"/>
        <end position="281"/>
    </location>
</feature>
<keyword evidence="10 16" id="KW-0472">Membrane</keyword>
<comment type="caution">
    <text evidence="18">The sequence shown here is derived from an EMBL/GenBank/DDBJ whole genome shotgun (WGS) entry which is preliminary data.</text>
</comment>
<dbReference type="SUPFAM" id="SSF56601">
    <property type="entry name" value="beta-lactamase/transpeptidase-like"/>
    <property type="match status" value="1"/>
</dbReference>
<accession>A0A8J2YMX1</accession>
<evidence type="ECO:0000256" key="7">
    <source>
        <dbReference type="ARBA" id="ARBA00022960"/>
    </source>
</evidence>
<dbReference type="GO" id="GO:0008955">
    <property type="term" value="F:peptidoglycan glycosyltransferase activity"/>
    <property type="evidence" value="ECO:0007669"/>
    <property type="project" value="UniProtKB-EC"/>
</dbReference>
<evidence type="ECO:0000256" key="14">
    <source>
        <dbReference type="ARBA" id="ARBA00049902"/>
    </source>
</evidence>
<keyword evidence="6 16" id="KW-0812">Transmembrane</keyword>
<dbReference type="InterPro" id="IPR050396">
    <property type="entry name" value="Glycosyltr_51/Transpeptidase"/>
</dbReference>
<keyword evidence="19" id="KW-1185">Reference proteome</keyword>
<evidence type="ECO:0000256" key="16">
    <source>
        <dbReference type="SAM" id="Phobius"/>
    </source>
</evidence>
<keyword evidence="5" id="KW-0808">Transferase</keyword>
<evidence type="ECO:0000256" key="11">
    <source>
        <dbReference type="ARBA" id="ARBA00023268"/>
    </source>
</evidence>
<reference evidence="18" key="2">
    <citation type="submission" date="2020-09" db="EMBL/GenBank/DDBJ databases">
        <authorList>
            <person name="Sun Q."/>
            <person name="Zhou Y."/>
        </authorList>
    </citation>
    <scope>NUCLEOTIDE SEQUENCE</scope>
    <source>
        <strain evidence="18">CGMCC 1.15371</strain>
    </source>
</reference>
<evidence type="ECO:0000313" key="18">
    <source>
        <dbReference type="EMBL" id="GGE55309.1"/>
    </source>
</evidence>
<feature type="transmembrane region" description="Helical" evidence="16">
    <location>
        <begin position="34"/>
        <end position="61"/>
    </location>
</feature>
<keyword evidence="2" id="KW-0378">Hydrolase</keyword>
<name>A0A8J2YMX1_9BACL</name>
<evidence type="ECO:0000256" key="2">
    <source>
        <dbReference type="ARBA" id="ARBA00022645"/>
    </source>
</evidence>
<keyword evidence="2" id="KW-0121">Carboxypeptidase</keyword>
<sequence length="1031" mass="114040">MNFKSSTLWKHLKTAYEWLNEKNIFKGFRISYKVAWNLFLIFVSILFIGGFFAGGVAAGYFASLVKDQPILDYTTLKKDITNYSETSSIYFADNKSLGRLPSDLIRTDVSLKDVSPLYIHALLATEDQLFYEHHGVVPKSVFRAVYQELTNQPVVTGGSTITQQLVKNQILTNQVSFDRKAREILLSLRVEKFFNKDQILQAYINVIPFGRNSMGQNIAGIEAAAKGIFNVDANHLNLAQAAFIAGLPKNPFAYTPFENSGGVKKDISLGVNRAHVVLKRMLDAGYITKPQYDEALKYDYKKHFAKEKEPSNLKYPALMADIRERAEKQLAIIAANKQGYDGKKLEEDATQLNNIEWLTAVQKSRGTNRSIQENVEKSGLDYKKVKKNADLFNQYLDNASKALDSNGYKIYTTVNKDIYDKMQAAANHSSAYEPDKIFNTVDPKTGKKETLHFPMEVGSVLIKNDTGAIISYVPGRKDKAYQYSKVNHATQTTRQNGSTMKPLLDYGPAIENGLLSPGTIMADLPTKFPGGYEPHNYGEAGNGLFHGLETARQALALSHNIPALETYYDDRQHFEPLNYLKKMGFTSLLYPDKGPLPVGIGGLTKGVTVEENTNAYATFANGGNFVDAYMIDKITTNDGKVIYQHKVKPVKVFSPQTSYLVVDMLRDVMKGGGTAADVPGRLKFSSDWYGKTGTSQDWHDGWFVASNPNVTLGIWTGFDQQQVNINGSVHSLELSHSNYHYNQSILWSAFANAAYDVDPKLMDPDKSFNMPGGIVKRTFCGLTNGPVTSSCKSAGLTVTDLFNSKYLPTGKGQLSVSQGAFVTINGKKYQALSSTPKEFTDKGGILDTSFLKTRFPYLITSQIKTSLKGGSNLNSVQSFHADSKAPASPGSVRLSGKNLSWSRSASNDVVGYYIYGSTSDNNYHKLAAINANDSLNYKISSDANHFYVVAVDITGKVSKATSIVTVKNDAADKKTAATDEKKASTSNEASDKETNKSKEDETKTQDKNQETPQKDDQNTNQDKENAQEKNE</sequence>
<dbReference type="GO" id="GO:0008360">
    <property type="term" value="P:regulation of cell shape"/>
    <property type="evidence" value="ECO:0007669"/>
    <property type="project" value="UniProtKB-KW"/>
</dbReference>
<evidence type="ECO:0000259" key="17">
    <source>
        <dbReference type="Pfam" id="PF00912"/>
    </source>
</evidence>
<dbReference type="Proteomes" id="UP000628775">
    <property type="component" value="Unassembled WGS sequence"/>
</dbReference>
<dbReference type="PANTHER" id="PTHR32282">
    <property type="entry name" value="BINDING PROTEIN TRANSPEPTIDASE, PUTATIVE-RELATED"/>
    <property type="match status" value="1"/>
</dbReference>
<dbReference type="Gene3D" id="3.90.1310.40">
    <property type="match status" value="1"/>
</dbReference>
<evidence type="ECO:0000256" key="15">
    <source>
        <dbReference type="SAM" id="MobiDB-lite"/>
    </source>
</evidence>
<keyword evidence="4" id="KW-0328">Glycosyltransferase</keyword>
<evidence type="ECO:0000256" key="10">
    <source>
        <dbReference type="ARBA" id="ARBA00023136"/>
    </source>
</evidence>
<evidence type="ECO:0000256" key="6">
    <source>
        <dbReference type="ARBA" id="ARBA00022692"/>
    </source>
</evidence>
<organism evidence="18 19">
    <name type="scientific">Pullulanibacillus camelliae</name>
    <dbReference type="NCBI Taxonomy" id="1707096"/>
    <lineage>
        <taxon>Bacteria</taxon>
        <taxon>Bacillati</taxon>
        <taxon>Bacillota</taxon>
        <taxon>Bacilli</taxon>
        <taxon>Bacillales</taxon>
        <taxon>Sporolactobacillaceae</taxon>
        <taxon>Pullulanibacillus</taxon>
    </lineage>
</organism>
<dbReference type="Gene3D" id="3.40.710.10">
    <property type="entry name" value="DD-peptidase/beta-lactamase superfamily"/>
    <property type="match status" value="1"/>
</dbReference>
<comment type="catalytic activity">
    <reaction evidence="13">
        <text>Preferential cleavage: (Ac)2-L-Lys-D-Ala-|-D-Ala. Also transpeptidation of peptidyl-alanyl moieties that are N-acyl substituents of D-alanine.</text>
        <dbReference type="EC" id="3.4.16.4"/>
    </reaction>
</comment>
<keyword evidence="12" id="KW-0961">Cell wall biogenesis/degradation</keyword>
<dbReference type="InterPro" id="IPR036950">
    <property type="entry name" value="PBP_transglycosylase"/>
</dbReference>
<evidence type="ECO:0000256" key="13">
    <source>
        <dbReference type="ARBA" id="ARBA00034000"/>
    </source>
</evidence>
<evidence type="ECO:0000313" key="19">
    <source>
        <dbReference type="Proteomes" id="UP000628775"/>
    </source>
</evidence>
<evidence type="ECO:0000256" key="12">
    <source>
        <dbReference type="ARBA" id="ARBA00023316"/>
    </source>
</evidence>